<evidence type="ECO:0000313" key="1">
    <source>
        <dbReference type="EMBL" id="AUY01037.1"/>
    </source>
</evidence>
<protein>
    <submittedName>
        <fullName evidence="1">Uncharacterized protein</fullName>
    </submittedName>
</protein>
<organism evidence="1 2">
    <name type="scientific">Escherichia coli</name>
    <dbReference type="NCBI Taxonomy" id="562"/>
    <lineage>
        <taxon>Bacteria</taxon>
        <taxon>Pseudomonadati</taxon>
        <taxon>Pseudomonadota</taxon>
        <taxon>Gammaproteobacteria</taxon>
        <taxon>Enterobacterales</taxon>
        <taxon>Enterobacteriaceae</taxon>
        <taxon>Escherichia</taxon>
    </lineage>
</organism>
<name>A0A7U5TH28_ECOLX</name>
<dbReference type="AlphaFoldDB" id="A0A7U5TH28"/>
<gene>
    <name evidence="1" type="ORF">C3F40_03910</name>
</gene>
<proteinExistence type="predicted"/>
<dbReference type="RefSeq" id="WP_104457407.1">
    <property type="nucleotide sequence ID" value="NZ_CP026399.1"/>
</dbReference>
<evidence type="ECO:0000313" key="2">
    <source>
        <dbReference type="Proteomes" id="UP000239554"/>
    </source>
</evidence>
<accession>A0A7U5TH28</accession>
<reference evidence="1 2" key="1">
    <citation type="journal article" date="2018" name="MBio">
        <title>Genomic Analysis of Hospital Plumbing Reveals Diverse Reservoir of Bacterial Plasmids Conferring Carbapenem Resistance.</title>
        <authorList>
            <consortium name="NISC Comparative Sequencing Program"/>
            <person name="Weingarten R.A."/>
            <person name="Johnson R.C."/>
            <person name="Conlan S."/>
            <person name="Ramsburg A.M."/>
            <person name="Dekker J.P."/>
            <person name="Lau A.F."/>
            <person name="Khil P."/>
            <person name="Odom R.T."/>
            <person name="Deming C."/>
            <person name="Park M."/>
            <person name="Thomas P.J."/>
            <person name="Henderson D.K."/>
            <person name="Palmore T.N."/>
            <person name="Segre J.A."/>
            <person name="Frank K.M."/>
        </authorList>
    </citation>
    <scope>NUCLEOTIDE SEQUENCE [LARGE SCALE GENOMIC DNA]</scope>
    <source>
        <strain evidence="1 2">ECONIH4</strain>
    </source>
</reference>
<dbReference type="Proteomes" id="UP000239554">
    <property type="component" value="Chromosome"/>
</dbReference>
<sequence length="240" mass="27181">MKKNQKVIQFRGDEDVYQRAQERITSKDVLFPDVMRAALKAVADGDVTPFADMINEAGHTGDETNQAWLYHKCHELFEYRDGKLLRKSRKGMGEQGTAAYIRIREGEEHVLIQGNHYPLKDIIWLMANGSIAGEVIYKNPHRVTNKHSIDNLIINPVEIRDVTLTKYLNGSEKIDICRGKQRAILINTDGDINATGAIERLINRGQTIPLLLRGDDGWLASRTAIHAFKLTDNQYILSIS</sequence>
<dbReference type="EMBL" id="CP026399">
    <property type="protein sequence ID" value="AUY01037.1"/>
    <property type="molecule type" value="Genomic_DNA"/>
</dbReference>